<reference evidence="2" key="1">
    <citation type="submission" date="2016-02" db="EMBL/GenBank/DDBJ databases">
        <authorList>
            <person name="Schultz-Johansen M."/>
            <person name="Glaring M.A."/>
            <person name="Bech P.K."/>
            <person name="Stougaard P."/>
        </authorList>
    </citation>
    <scope>NUCLEOTIDE SEQUENCE [LARGE SCALE GENOMIC DNA]</scope>
    <source>
        <strain evidence="2">S66</strain>
    </source>
</reference>
<organism evidence="1 2">
    <name type="scientific">Paraglaciecola hydrolytica</name>
    <dbReference type="NCBI Taxonomy" id="1799789"/>
    <lineage>
        <taxon>Bacteria</taxon>
        <taxon>Pseudomonadati</taxon>
        <taxon>Pseudomonadota</taxon>
        <taxon>Gammaproteobacteria</taxon>
        <taxon>Alteromonadales</taxon>
        <taxon>Alteromonadaceae</taxon>
        <taxon>Paraglaciecola</taxon>
    </lineage>
</organism>
<sequence>MPIRLQPYLMIIILLLNQWFAASALASHSHVKSQSMSAVDMTVCNMAQGNMIQGMDMSNMAHGIAEVDSAQNTNDKDCCEHDCSCPASACSSAALINIAASKLNLNSSFVLLNYEFSSLTASLSLLQKPPQA</sequence>
<dbReference type="EMBL" id="LSNE01000018">
    <property type="protein sequence ID" value="KXI26953.1"/>
    <property type="molecule type" value="Genomic_DNA"/>
</dbReference>
<gene>
    <name evidence="1" type="ORF">AX660_02290</name>
</gene>
<name>A0A148KKX2_9ALTE</name>
<dbReference type="Proteomes" id="UP000070299">
    <property type="component" value="Unassembled WGS sequence"/>
</dbReference>
<dbReference type="AlphaFoldDB" id="A0A148KKX2"/>
<keyword evidence="2" id="KW-1185">Reference proteome</keyword>
<protein>
    <submittedName>
        <fullName evidence="1">Uncharacterized protein</fullName>
    </submittedName>
</protein>
<accession>A0A148KKX2</accession>
<evidence type="ECO:0000313" key="2">
    <source>
        <dbReference type="Proteomes" id="UP000070299"/>
    </source>
</evidence>
<comment type="caution">
    <text evidence="1">The sequence shown here is derived from an EMBL/GenBank/DDBJ whole genome shotgun (WGS) entry which is preliminary data.</text>
</comment>
<dbReference type="STRING" id="1799789.AX660_02290"/>
<evidence type="ECO:0000313" key="1">
    <source>
        <dbReference type="EMBL" id="KXI26953.1"/>
    </source>
</evidence>
<proteinExistence type="predicted"/>